<evidence type="ECO:0000256" key="8">
    <source>
        <dbReference type="RuleBase" id="RU363041"/>
    </source>
</evidence>
<evidence type="ECO:0000256" key="1">
    <source>
        <dbReference type="ARBA" id="ARBA00004651"/>
    </source>
</evidence>
<dbReference type="InterPro" id="IPR002781">
    <property type="entry name" value="TM_pro_TauE-like"/>
</dbReference>
<reference evidence="9 10" key="1">
    <citation type="submission" date="2021-02" db="EMBL/GenBank/DDBJ databases">
        <title>Bacillus sp. RD4P76, an endophyte from a halophyte.</title>
        <authorList>
            <person name="Sun J.-Q."/>
        </authorList>
    </citation>
    <scope>NUCLEOTIDE SEQUENCE [LARGE SCALE GENOMIC DNA]</scope>
    <source>
        <strain evidence="9 10">RD4P76</strain>
    </source>
</reference>
<comment type="subcellular location">
    <subcellularLocation>
        <location evidence="1 8">Cell membrane</location>
        <topology evidence="1 8">Multi-pass membrane protein</topology>
    </subcellularLocation>
</comment>
<protein>
    <recommendedName>
        <fullName evidence="8">Probable membrane transporter protein</fullName>
    </recommendedName>
</protein>
<dbReference type="Pfam" id="PF01925">
    <property type="entry name" value="TauE"/>
    <property type="match status" value="1"/>
</dbReference>
<keyword evidence="6 8" id="KW-1133">Transmembrane helix</keyword>
<comment type="caution">
    <text evidence="9">The sequence shown here is derived from an EMBL/GenBank/DDBJ whole genome shotgun (WGS) entry which is preliminary data.</text>
</comment>
<dbReference type="RefSeq" id="WP_204202996.1">
    <property type="nucleotide sequence ID" value="NZ_JAFELM010000024.1"/>
</dbReference>
<keyword evidence="5 8" id="KW-0812">Transmembrane</keyword>
<evidence type="ECO:0000256" key="7">
    <source>
        <dbReference type="ARBA" id="ARBA00023136"/>
    </source>
</evidence>
<evidence type="ECO:0000256" key="6">
    <source>
        <dbReference type="ARBA" id="ARBA00022989"/>
    </source>
</evidence>
<keyword evidence="10" id="KW-1185">Reference proteome</keyword>
<comment type="similarity">
    <text evidence="2 8">Belongs to the 4-toluene sulfonate uptake permease (TSUP) (TC 2.A.102) family.</text>
</comment>
<evidence type="ECO:0000256" key="4">
    <source>
        <dbReference type="ARBA" id="ARBA00022475"/>
    </source>
</evidence>
<feature type="transmembrane region" description="Helical" evidence="8">
    <location>
        <begin position="71"/>
        <end position="90"/>
    </location>
</feature>
<organism evidence="9 10">
    <name type="scientific">Bacillus suaedaesalsae</name>
    <dbReference type="NCBI Taxonomy" id="2810349"/>
    <lineage>
        <taxon>Bacteria</taxon>
        <taxon>Bacillati</taxon>
        <taxon>Bacillota</taxon>
        <taxon>Bacilli</taxon>
        <taxon>Bacillales</taxon>
        <taxon>Bacillaceae</taxon>
        <taxon>Bacillus</taxon>
    </lineage>
</organism>
<dbReference type="Proteomes" id="UP001518925">
    <property type="component" value="Unassembled WGS sequence"/>
</dbReference>
<dbReference type="PANTHER" id="PTHR30269">
    <property type="entry name" value="TRANSMEMBRANE PROTEIN YFCA"/>
    <property type="match status" value="1"/>
</dbReference>
<feature type="transmembrane region" description="Helical" evidence="8">
    <location>
        <begin position="6"/>
        <end position="26"/>
    </location>
</feature>
<evidence type="ECO:0000256" key="5">
    <source>
        <dbReference type="ARBA" id="ARBA00022692"/>
    </source>
</evidence>
<keyword evidence="4 8" id="KW-1003">Cell membrane</keyword>
<name>A0ABS2DGK4_9BACI</name>
<evidence type="ECO:0000256" key="3">
    <source>
        <dbReference type="ARBA" id="ARBA00022448"/>
    </source>
</evidence>
<evidence type="ECO:0000313" key="10">
    <source>
        <dbReference type="Proteomes" id="UP001518925"/>
    </source>
</evidence>
<keyword evidence="7 8" id="KW-0472">Membrane</keyword>
<evidence type="ECO:0000313" key="9">
    <source>
        <dbReference type="EMBL" id="MBM6617619.1"/>
    </source>
</evidence>
<dbReference type="InterPro" id="IPR052017">
    <property type="entry name" value="TSUP"/>
</dbReference>
<feature type="transmembrane region" description="Helical" evidence="8">
    <location>
        <begin position="196"/>
        <end position="216"/>
    </location>
</feature>
<evidence type="ECO:0000256" key="2">
    <source>
        <dbReference type="ARBA" id="ARBA00009142"/>
    </source>
</evidence>
<proteinExistence type="inferred from homology"/>
<dbReference type="PANTHER" id="PTHR30269:SF0">
    <property type="entry name" value="MEMBRANE TRANSPORTER PROTEIN YFCA-RELATED"/>
    <property type="match status" value="1"/>
</dbReference>
<gene>
    <name evidence="9" type="ORF">JR050_07990</name>
</gene>
<keyword evidence="3" id="KW-0813">Transport</keyword>
<sequence>MDFILLIIIGFTGTFIGTIAGGGGLISMPSMLLIGVPIHSAIAANKFSNTISSFSSFFVLLRQKKIHVKTALFVSPVAILGGMTGGLIATSLSEKSMTIIAILLLGVALLVSFIKKPKEELNTVDKVPLKVYPLLYTITIYDGMFGPGQATLQMYTYLQNGFSYLSSIALTRFVTFLSCFSAFITYLLNGHIKWEIALFLALGSFIGAQVAVRVAGKLSKKLLIGILKTVTILLMIQLTINLLI</sequence>
<dbReference type="EMBL" id="JAFELM010000024">
    <property type="protein sequence ID" value="MBM6617619.1"/>
    <property type="molecule type" value="Genomic_DNA"/>
</dbReference>
<feature type="transmembrane region" description="Helical" evidence="8">
    <location>
        <begin position="222"/>
        <end position="243"/>
    </location>
</feature>
<feature type="transmembrane region" description="Helical" evidence="8">
    <location>
        <begin position="96"/>
        <end position="114"/>
    </location>
</feature>
<feature type="transmembrane region" description="Helical" evidence="8">
    <location>
        <begin position="164"/>
        <end position="189"/>
    </location>
</feature>
<accession>A0ABS2DGK4</accession>